<dbReference type="Proteomes" id="UP000307592">
    <property type="component" value="Unassembled WGS sequence"/>
</dbReference>
<protein>
    <submittedName>
        <fullName evidence="1">Uncharacterized protein</fullName>
    </submittedName>
</protein>
<accession>A0A5C4RLC4</accession>
<reference evidence="1 2" key="1">
    <citation type="submission" date="2019-01" db="EMBL/GenBank/DDBJ databases">
        <title>Draft genome assembly of Photorhabdus luminescens subsp. sonorensis Caborca.</title>
        <authorList>
            <person name="Duong D.A."/>
            <person name="Espinosa-Artiles P."/>
            <person name="Orozco R.A."/>
            <person name="Molnar I."/>
            <person name="Stock P."/>
        </authorList>
    </citation>
    <scope>NUCLEOTIDE SEQUENCE [LARGE SCALE GENOMIC DNA]</scope>
    <source>
        <strain evidence="1 2">Caborca</strain>
    </source>
</reference>
<evidence type="ECO:0000313" key="2">
    <source>
        <dbReference type="Proteomes" id="UP000307592"/>
    </source>
</evidence>
<name>A0A5C4RLC4_PHOLU</name>
<sequence>MSKDIIIGVSVKSSVSSIKKRINYYINNRFDTQEWDEADDSDKIITIKYHGDSDEDTLKTLIEVTLGKYSSDIDYIVVT</sequence>
<evidence type="ECO:0000313" key="1">
    <source>
        <dbReference type="EMBL" id="TNH44618.1"/>
    </source>
</evidence>
<dbReference type="AlphaFoldDB" id="A0A5C4RLC4"/>
<organism evidence="1 2">
    <name type="scientific">Photorhabdus luminescens subsp. sonorensis</name>
    <dbReference type="NCBI Taxonomy" id="1173677"/>
    <lineage>
        <taxon>Bacteria</taxon>
        <taxon>Pseudomonadati</taxon>
        <taxon>Pseudomonadota</taxon>
        <taxon>Gammaproteobacteria</taxon>
        <taxon>Enterobacterales</taxon>
        <taxon>Morganellaceae</taxon>
        <taxon>Photorhabdus</taxon>
    </lineage>
</organism>
<dbReference type="EMBL" id="SBIJ01000005">
    <property type="protein sequence ID" value="TNH44618.1"/>
    <property type="molecule type" value="Genomic_DNA"/>
</dbReference>
<comment type="caution">
    <text evidence="1">The sequence shown here is derived from an EMBL/GenBank/DDBJ whole genome shotgun (WGS) entry which is preliminary data.</text>
</comment>
<proteinExistence type="predicted"/>
<dbReference type="RefSeq" id="WP_139654884.1">
    <property type="nucleotide sequence ID" value="NZ_CAWOQH010000177.1"/>
</dbReference>
<gene>
    <name evidence="1" type="ORF">EP164_05355</name>
</gene>